<dbReference type="Proteomes" id="UP000282930">
    <property type="component" value="Chromosome"/>
</dbReference>
<dbReference type="Pfam" id="PF09515">
    <property type="entry name" value="Thia_YuaJ"/>
    <property type="match status" value="1"/>
</dbReference>
<evidence type="ECO:0000313" key="2">
    <source>
        <dbReference type="EMBL" id="AZT91551.1"/>
    </source>
</evidence>
<dbReference type="EMBL" id="CP034791">
    <property type="protein sequence ID" value="AZT91551.1"/>
    <property type="molecule type" value="Genomic_DNA"/>
</dbReference>
<gene>
    <name evidence="2" type="primary">thiT</name>
    <name evidence="2" type="ORF">ELD05_13665</name>
</gene>
<dbReference type="Gene3D" id="1.10.1760.20">
    <property type="match status" value="1"/>
</dbReference>
<keyword evidence="1" id="KW-0472">Membrane</keyword>
<dbReference type="KEGG" id="ccha:ELD05_13665"/>
<dbReference type="GO" id="GO:0005886">
    <property type="term" value="C:plasma membrane"/>
    <property type="evidence" value="ECO:0007669"/>
    <property type="project" value="InterPro"/>
</dbReference>
<feature type="transmembrane region" description="Helical" evidence="1">
    <location>
        <begin position="111"/>
        <end position="135"/>
    </location>
</feature>
<feature type="transmembrane region" description="Helical" evidence="1">
    <location>
        <begin position="46"/>
        <end position="63"/>
    </location>
</feature>
<feature type="transmembrane region" description="Helical" evidence="1">
    <location>
        <begin position="177"/>
        <end position="197"/>
    </location>
</feature>
<dbReference type="AlphaFoldDB" id="A0A3T0D8Q6"/>
<dbReference type="RefSeq" id="WP_127352857.1">
    <property type="nucleotide sequence ID" value="NZ_CP034791.1"/>
</dbReference>
<feature type="transmembrane region" description="Helical" evidence="1">
    <location>
        <begin position="83"/>
        <end position="104"/>
    </location>
</feature>
<organism evidence="2 3">
    <name type="scientific">Caldicellulosiruptor changbaiensis</name>
    <dbReference type="NCBI Taxonomy" id="1222016"/>
    <lineage>
        <taxon>Bacteria</taxon>
        <taxon>Bacillati</taxon>
        <taxon>Bacillota</taxon>
        <taxon>Bacillota incertae sedis</taxon>
        <taxon>Caldicellulosiruptorales</taxon>
        <taxon>Caldicellulosiruptoraceae</taxon>
        <taxon>Caldicellulosiruptor</taxon>
    </lineage>
</organism>
<feature type="transmembrane region" description="Helical" evidence="1">
    <location>
        <begin position="141"/>
        <end position="165"/>
    </location>
</feature>
<evidence type="ECO:0000256" key="1">
    <source>
        <dbReference type="SAM" id="Phobius"/>
    </source>
</evidence>
<reference evidence="2 3" key="1">
    <citation type="submission" date="2018-12" db="EMBL/GenBank/DDBJ databases">
        <title>Genome sequence from the cellulolytic species, Caldicellulosiruptor changbaiensis.</title>
        <authorList>
            <person name="Blumer-Schuette S.E."/>
            <person name="Mendoza C."/>
        </authorList>
    </citation>
    <scope>NUCLEOTIDE SEQUENCE [LARGE SCALE GENOMIC DNA]</scope>
    <source>
        <strain evidence="2 3">CBS-Z</strain>
    </source>
</reference>
<keyword evidence="3" id="KW-1185">Reference proteome</keyword>
<protein>
    <submittedName>
        <fullName evidence="2">Energy-coupled thiamine transporter ThiT</fullName>
    </submittedName>
</protein>
<keyword evidence="1" id="KW-1133">Transmembrane helix</keyword>
<feature type="transmembrane region" description="Helical" evidence="1">
    <location>
        <begin position="15"/>
        <end position="34"/>
    </location>
</feature>
<name>A0A3T0D8Q6_9FIRM</name>
<keyword evidence="1" id="KW-0812">Transmembrane</keyword>
<sequence length="215" mass="23769">MVEYLFNVFKDVTKLKWYTIAIVSVLFILSLFLMVTRKRQNLSTKAIVYGGLSIALSFTLSFIKLYRMPQGGTITPASMLPLFVYAYMFGPFAGIVAGMAYGILQLIQDPYVVHWAQLLLDYPLAFGALGFAGFFRKNLPLGILAGGFGRFVFHVISGVVFFASYAPKGTSPLVYSAIYNATYIAPDLAVCLVLALIPSVKKAIERLSKEAYIQK</sequence>
<dbReference type="GO" id="GO:0015234">
    <property type="term" value="F:thiamine transmembrane transporter activity"/>
    <property type="evidence" value="ECO:0007669"/>
    <property type="project" value="InterPro"/>
</dbReference>
<dbReference type="NCBIfam" id="TIGR02357">
    <property type="entry name" value="ECF_ThiT_YuaJ"/>
    <property type="match status" value="1"/>
</dbReference>
<dbReference type="InterPro" id="IPR012651">
    <property type="entry name" value="Thia_Transptr_ThiT"/>
</dbReference>
<accession>A0A3T0D8Q6</accession>
<evidence type="ECO:0000313" key="3">
    <source>
        <dbReference type="Proteomes" id="UP000282930"/>
    </source>
</evidence>
<proteinExistence type="predicted"/>